<dbReference type="EMBL" id="MFIF01000006">
    <property type="protein sequence ID" value="OGF87283.1"/>
    <property type="molecule type" value="Genomic_DNA"/>
</dbReference>
<dbReference type="GO" id="GO:0003677">
    <property type="term" value="F:DNA binding"/>
    <property type="evidence" value="ECO:0007669"/>
    <property type="project" value="InterPro"/>
</dbReference>
<name>A0A1F5XH96_9BACT</name>
<dbReference type="SMART" id="SM01321">
    <property type="entry name" value="Y1_Tnp"/>
    <property type="match status" value="1"/>
</dbReference>
<dbReference type="SUPFAM" id="SSF143422">
    <property type="entry name" value="Transposase IS200-like"/>
    <property type="match status" value="1"/>
</dbReference>
<organism evidence="2 3">
    <name type="scientific">Candidatus Giovannonibacteria bacterium RIFCSPLOWO2_01_FULL_46_32</name>
    <dbReference type="NCBI Taxonomy" id="1798353"/>
    <lineage>
        <taxon>Bacteria</taxon>
        <taxon>Candidatus Giovannoniibacteriota</taxon>
    </lineage>
</organism>
<comment type="caution">
    <text evidence="2">The sequence shown here is derived from an EMBL/GenBank/DDBJ whole genome shotgun (WGS) entry which is preliminary data.</text>
</comment>
<dbReference type="Gene3D" id="3.30.70.1290">
    <property type="entry name" value="Transposase IS200-like"/>
    <property type="match status" value="1"/>
</dbReference>
<evidence type="ECO:0000313" key="3">
    <source>
        <dbReference type="Proteomes" id="UP000177346"/>
    </source>
</evidence>
<dbReference type="GO" id="GO:0004803">
    <property type="term" value="F:transposase activity"/>
    <property type="evidence" value="ECO:0007669"/>
    <property type="project" value="InterPro"/>
</dbReference>
<feature type="domain" description="Transposase IS200-like" evidence="1">
    <location>
        <begin position="7"/>
        <end position="149"/>
    </location>
</feature>
<accession>A0A1F5XH96</accession>
<dbReference type="InterPro" id="IPR036515">
    <property type="entry name" value="Transposase_17_sf"/>
</dbReference>
<evidence type="ECO:0000259" key="1">
    <source>
        <dbReference type="SMART" id="SM01321"/>
    </source>
</evidence>
<dbReference type="PANTHER" id="PTHR34322">
    <property type="entry name" value="TRANSPOSASE, Y1_TNP DOMAIN-CONTAINING"/>
    <property type="match status" value="1"/>
</dbReference>
<protein>
    <recommendedName>
        <fullName evidence="1">Transposase IS200-like domain-containing protein</fullName>
    </recommendedName>
</protein>
<evidence type="ECO:0000313" key="2">
    <source>
        <dbReference type="EMBL" id="OGF87283.1"/>
    </source>
</evidence>
<dbReference type="GO" id="GO:0006313">
    <property type="term" value="P:DNA transposition"/>
    <property type="evidence" value="ECO:0007669"/>
    <property type="project" value="InterPro"/>
</dbReference>
<dbReference type="Proteomes" id="UP000177346">
    <property type="component" value="Unassembled WGS sequence"/>
</dbReference>
<dbReference type="AlphaFoldDB" id="A0A1F5XH96"/>
<sequence>MRKNPFITGSFYHVYAHTISDLALFRNEWDYKRFLCTFFAANGDGAVLRLDRQNDLNPIWGIRDGTVDIGKPLVDIVCFCLMNTHFHLLLGERGDGNISKFMQKLMISYAKYLNLKYERRGHVFESRFHSKLLDDNEYFLRASCYIHLNPKDARGWKNIEYKYPWSSYQDYLGDSRWGRLLKDETILSQFKTKLAYREFVREARPELSDYAEHVVFLN</sequence>
<gene>
    <name evidence="2" type="ORF">A3B19_03610</name>
</gene>
<dbReference type="InterPro" id="IPR002686">
    <property type="entry name" value="Transposase_17"/>
</dbReference>
<dbReference type="PANTHER" id="PTHR34322:SF2">
    <property type="entry name" value="TRANSPOSASE IS200-LIKE DOMAIN-CONTAINING PROTEIN"/>
    <property type="match status" value="1"/>
</dbReference>
<reference evidence="2 3" key="1">
    <citation type="journal article" date="2016" name="Nat. Commun.">
        <title>Thousands of microbial genomes shed light on interconnected biogeochemical processes in an aquifer system.</title>
        <authorList>
            <person name="Anantharaman K."/>
            <person name="Brown C.T."/>
            <person name="Hug L.A."/>
            <person name="Sharon I."/>
            <person name="Castelle C.J."/>
            <person name="Probst A.J."/>
            <person name="Thomas B.C."/>
            <person name="Singh A."/>
            <person name="Wilkins M.J."/>
            <person name="Karaoz U."/>
            <person name="Brodie E.L."/>
            <person name="Williams K.H."/>
            <person name="Hubbard S.S."/>
            <person name="Banfield J.F."/>
        </authorList>
    </citation>
    <scope>NUCLEOTIDE SEQUENCE [LARGE SCALE GENOMIC DNA]</scope>
</reference>
<proteinExistence type="predicted"/>
<dbReference type="Pfam" id="PF01797">
    <property type="entry name" value="Y1_Tnp"/>
    <property type="match status" value="1"/>
</dbReference>